<gene>
    <name evidence="1" type="ORF">GCM10007415_01430</name>
</gene>
<sequence>MKRFSNELLDKFLKLEKETLCSADHRALREGDGFWGDGDTISGMTISTTTTTTKMALK</sequence>
<protein>
    <submittedName>
        <fullName evidence="1">Uncharacterized protein</fullName>
    </submittedName>
</protein>
<name>A0A917HBR6_9SPHI</name>
<dbReference type="Proteomes" id="UP000660862">
    <property type="component" value="Unassembled WGS sequence"/>
</dbReference>
<dbReference type="RefSeq" id="WP_188504029.1">
    <property type="nucleotide sequence ID" value="NZ_BMER01000001.1"/>
</dbReference>
<keyword evidence="2" id="KW-1185">Reference proteome</keyword>
<organism evidence="1 2">
    <name type="scientific">Parapedobacter pyrenivorans</name>
    <dbReference type="NCBI Taxonomy" id="1305674"/>
    <lineage>
        <taxon>Bacteria</taxon>
        <taxon>Pseudomonadati</taxon>
        <taxon>Bacteroidota</taxon>
        <taxon>Sphingobacteriia</taxon>
        <taxon>Sphingobacteriales</taxon>
        <taxon>Sphingobacteriaceae</taxon>
        <taxon>Parapedobacter</taxon>
    </lineage>
</organism>
<dbReference type="EMBL" id="BMER01000001">
    <property type="protein sequence ID" value="GGG73788.1"/>
    <property type="molecule type" value="Genomic_DNA"/>
</dbReference>
<accession>A0A917HBR6</accession>
<reference evidence="1" key="2">
    <citation type="submission" date="2020-09" db="EMBL/GenBank/DDBJ databases">
        <authorList>
            <person name="Sun Q."/>
            <person name="Zhou Y."/>
        </authorList>
    </citation>
    <scope>NUCLEOTIDE SEQUENCE</scope>
    <source>
        <strain evidence="1">CGMCC 1.12195</strain>
    </source>
</reference>
<evidence type="ECO:0000313" key="2">
    <source>
        <dbReference type="Proteomes" id="UP000660862"/>
    </source>
</evidence>
<dbReference type="AlphaFoldDB" id="A0A917HBR6"/>
<proteinExistence type="predicted"/>
<reference evidence="1" key="1">
    <citation type="journal article" date="2014" name="Int. J. Syst. Evol. Microbiol.">
        <title>Complete genome sequence of Corynebacterium casei LMG S-19264T (=DSM 44701T), isolated from a smear-ripened cheese.</title>
        <authorList>
            <consortium name="US DOE Joint Genome Institute (JGI-PGF)"/>
            <person name="Walter F."/>
            <person name="Albersmeier A."/>
            <person name="Kalinowski J."/>
            <person name="Ruckert C."/>
        </authorList>
    </citation>
    <scope>NUCLEOTIDE SEQUENCE</scope>
    <source>
        <strain evidence="1">CGMCC 1.12195</strain>
    </source>
</reference>
<evidence type="ECO:0000313" key="1">
    <source>
        <dbReference type="EMBL" id="GGG73788.1"/>
    </source>
</evidence>
<comment type="caution">
    <text evidence="1">The sequence shown here is derived from an EMBL/GenBank/DDBJ whole genome shotgun (WGS) entry which is preliminary data.</text>
</comment>